<accession>A0A6C0ALN3</accession>
<organism evidence="2">
    <name type="scientific">viral metagenome</name>
    <dbReference type="NCBI Taxonomy" id="1070528"/>
    <lineage>
        <taxon>unclassified sequences</taxon>
        <taxon>metagenomes</taxon>
        <taxon>organismal metagenomes</taxon>
    </lineage>
</organism>
<proteinExistence type="predicted"/>
<dbReference type="Pfam" id="PF00856">
    <property type="entry name" value="SET"/>
    <property type="match status" value="1"/>
</dbReference>
<dbReference type="InterPro" id="IPR046341">
    <property type="entry name" value="SET_dom_sf"/>
</dbReference>
<evidence type="ECO:0000313" key="2">
    <source>
        <dbReference type="EMBL" id="QHS80251.1"/>
    </source>
</evidence>
<dbReference type="EMBL" id="MN740676">
    <property type="protein sequence ID" value="QHS80251.1"/>
    <property type="molecule type" value="Genomic_DNA"/>
</dbReference>
<sequence>MTREFRSINVDLNNDCCEFFLKIKNVEEIIQQLPFHGKNLDLDKVIPKEINIEFYKNKGWGIKTNVDLKKNDIIYKYPITRFPVDYKIKATCHLGEKFIERDIHLDYFSDKFNVFSSWHSFINHENDYNCYYDNKYEIKNKKVYGILRAYKDIKNGEELNIDYKNEYYIYSSFWDLL</sequence>
<protein>
    <recommendedName>
        <fullName evidence="1">SET domain-containing protein</fullName>
    </recommendedName>
</protein>
<feature type="domain" description="SET" evidence="1">
    <location>
        <begin position="43"/>
        <end position="164"/>
    </location>
</feature>
<dbReference type="AlphaFoldDB" id="A0A6C0ALN3"/>
<dbReference type="InterPro" id="IPR001214">
    <property type="entry name" value="SET_dom"/>
</dbReference>
<name>A0A6C0ALN3_9ZZZZ</name>
<dbReference type="PROSITE" id="PS50280">
    <property type="entry name" value="SET"/>
    <property type="match status" value="1"/>
</dbReference>
<dbReference type="Gene3D" id="2.170.270.10">
    <property type="entry name" value="SET domain"/>
    <property type="match status" value="1"/>
</dbReference>
<evidence type="ECO:0000259" key="1">
    <source>
        <dbReference type="PROSITE" id="PS50280"/>
    </source>
</evidence>
<reference evidence="2" key="1">
    <citation type="journal article" date="2020" name="Nature">
        <title>Giant virus diversity and host interactions through global metagenomics.</title>
        <authorList>
            <person name="Schulz F."/>
            <person name="Roux S."/>
            <person name="Paez-Espino D."/>
            <person name="Jungbluth S."/>
            <person name="Walsh D.A."/>
            <person name="Denef V.J."/>
            <person name="McMahon K.D."/>
            <person name="Konstantinidis K.T."/>
            <person name="Eloe-Fadrosh E.A."/>
            <person name="Kyrpides N.C."/>
            <person name="Woyke T."/>
        </authorList>
    </citation>
    <scope>NUCLEOTIDE SEQUENCE</scope>
    <source>
        <strain evidence="2">GVMAG-S-1039698-54</strain>
    </source>
</reference>
<dbReference type="SUPFAM" id="SSF82199">
    <property type="entry name" value="SET domain"/>
    <property type="match status" value="1"/>
</dbReference>